<sequence length="394" mass="45733">MREFWSRLRRFPRNLLSIGVDISRLDQKLDGIRLSLADLSRLDKELDSIRLSLDDVHAHLVHAASGRAADREQLDAVGSMLTTHSVTISEKIEKLRAIIAGEDEEYSSVEINRKPDRRVFLEKISALFLVGHARSGTTVLNDALNMSPDIWMFGEANFHYSGERRDFQSWYNEMHQHLFGNPFTKTTHCPKLLDRGATGEDYLAKLSNYYRFVGDGVAFRDETLGYSFDRFMEYQQRYFFGAHYICLLRSPRATLSSAIKMWPDDDVALYVRSYLRTLLLCVDISRIFPNCKIVIHENITERTFEVLSEYLNADLSNSFHLYSKDRQKKTGDSWSETGLSLEHQRLLDEAWQRLFTYYDVENLSLRNDRDTLQGWQQELRETLRKLGAGLVSSN</sequence>
<reference evidence="2" key="1">
    <citation type="submission" date="2016-10" db="EMBL/GenBank/DDBJ databases">
        <authorList>
            <person name="Varghese N."/>
            <person name="Submissions S."/>
        </authorList>
    </citation>
    <scope>NUCLEOTIDE SEQUENCE [LARGE SCALE GENOMIC DNA]</scope>
    <source>
        <strain evidence="2">LMG 26383,CCUG 61248,R- 45681</strain>
    </source>
</reference>
<dbReference type="Proteomes" id="UP000199664">
    <property type="component" value="Unassembled WGS sequence"/>
</dbReference>
<dbReference type="AlphaFoldDB" id="A0A1H7PWX8"/>
<dbReference type="OrthoDB" id="7540582at2"/>
<accession>A0A1H7PWX8</accession>
<keyword evidence="1" id="KW-0808">Transferase</keyword>
<dbReference type="EMBL" id="FOAN01000003">
    <property type="protein sequence ID" value="SEL40109.1"/>
    <property type="molecule type" value="Genomic_DNA"/>
</dbReference>
<keyword evidence="2" id="KW-1185">Reference proteome</keyword>
<gene>
    <name evidence="1" type="ORF">SAMN04515666_103631</name>
</gene>
<name>A0A1H7PWX8_9HYPH</name>
<dbReference type="RefSeq" id="WP_143079698.1">
    <property type="nucleotide sequence ID" value="NZ_FOAN01000003.1"/>
</dbReference>
<protein>
    <submittedName>
        <fullName evidence="1">Sulfotransferase family protein</fullName>
    </submittedName>
</protein>
<organism evidence="1 2">
    <name type="scientific">Bosea lupini</name>
    <dbReference type="NCBI Taxonomy" id="1036779"/>
    <lineage>
        <taxon>Bacteria</taxon>
        <taxon>Pseudomonadati</taxon>
        <taxon>Pseudomonadota</taxon>
        <taxon>Alphaproteobacteria</taxon>
        <taxon>Hyphomicrobiales</taxon>
        <taxon>Boseaceae</taxon>
        <taxon>Bosea</taxon>
    </lineage>
</organism>
<dbReference type="Gene3D" id="3.40.50.300">
    <property type="entry name" value="P-loop containing nucleotide triphosphate hydrolases"/>
    <property type="match status" value="1"/>
</dbReference>
<dbReference type="GO" id="GO:0016740">
    <property type="term" value="F:transferase activity"/>
    <property type="evidence" value="ECO:0007669"/>
    <property type="project" value="UniProtKB-KW"/>
</dbReference>
<dbReference type="SUPFAM" id="SSF52540">
    <property type="entry name" value="P-loop containing nucleoside triphosphate hydrolases"/>
    <property type="match status" value="1"/>
</dbReference>
<dbReference type="STRING" id="1036779.SAMN04515666_103631"/>
<evidence type="ECO:0000313" key="2">
    <source>
        <dbReference type="Proteomes" id="UP000199664"/>
    </source>
</evidence>
<evidence type="ECO:0000313" key="1">
    <source>
        <dbReference type="EMBL" id="SEL40109.1"/>
    </source>
</evidence>
<dbReference type="InterPro" id="IPR027417">
    <property type="entry name" value="P-loop_NTPase"/>
</dbReference>
<proteinExistence type="predicted"/>